<gene>
    <name evidence="2" type="ORF">IMX20_06395</name>
</gene>
<dbReference type="PANTHER" id="PTHR30336">
    <property type="entry name" value="INNER MEMBRANE PROTEIN, PROBABLE PERMEASE"/>
    <property type="match status" value="1"/>
</dbReference>
<evidence type="ECO:0000313" key="2">
    <source>
        <dbReference type="EMBL" id="QOQ78624.1"/>
    </source>
</evidence>
<dbReference type="EMBL" id="CP063065">
    <property type="protein sequence ID" value="QOQ78624.1"/>
    <property type="molecule type" value="Genomic_DNA"/>
</dbReference>
<proteinExistence type="predicted"/>
<protein>
    <submittedName>
        <fullName evidence="2">YdcF family protein</fullName>
    </submittedName>
</protein>
<dbReference type="Proteomes" id="UP000595091">
    <property type="component" value="Chromosome"/>
</dbReference>
<dbReference type="Pfam" id="PF02698">
    <property type="entry name" value="DUF218"/>
    <property type="match status" value="1"/>
</dbReference>
<dbReference type="InterPro" id="IPR003848">
    <property type="entry name" value="DUF218"/>
</dbReference>
<evidence type="ECO:0000313" key="3">
    <source>
        <dbReference type="Proteomes" id="UP000595091"/>
    </source>
</evidence>
<dbReference type="AlphaFoldDB" id="A0A7M1KR52"/>
<organism evidence="2 3">
    <name type="scientific">Aerococcus urinaeequi</name>
    <dbReference type="NCBI Taxonomy" id="51665"/>
    <lineage>
        <taxon>Bacteria</taxon>
        <taxon>Bacillati</taxon>
        <taxon>Bacillota</taxon>
        <taxon>Bacilli</taxon>
        <taxon>Lactobacillales</taxon>
        <taxon>Aerococcaceae</taxon>
        <taxon>Aerococcus</taxon>
    </lineage>
</organism>
<dbReference type="GO" id="GO:0005886">
    <property type="term" value="C:plasma membrane"/>
    <property type="evidence" value="ECO:0007669"/>
    <property type="project" value="TreeGrafter"/>
</dbReference>
<dbReference type="Gene3D" id="3.40.50.620">
    <property type="entry name" value="HUPs"/>
    <property type="match status" value="1"/>
</dbReference>
<sequence>MLLNKGYSSSGKIIVSPLTQSNSAYYVAAGAPAGSLLNDANATSTYTNARNTLQMMADLGYDSAIITSSDYHMLRTKMIYERQNRHYGFDLTYEASYREIDGKNVQWNEGPSYLKAGGFREIKKFWGYVLFLYHWVDEE</sequence>
<dbReference type="PANTHER" id="PTHR30336:SF20">
    <property type="entry name" value="DUF218 DOMAIN-CONTAINING PROTEIN"/>
    <property type="match status" value="1"/>
</dbReference>
<reference evidence="2 3" key="1">
    <citation type="submission" date="2020-10" db="EMBL/GenBank/DDBJ databases">
        <title>Plasmid carrying two tetracycline resistance determinant.</title>
        <authorList>
            <person name="Yang Q."/>
        </authorList>
    </citation>
    <scope>NUCLEOTIDE SEQUENCE [LARGE SCALE GENOMIC DNA]</scope>
    <source>
        <strain evidence="2 3">T43</strain>
    </source>
</reference>
<dbReference type="RefSeq" id="WP_197558083.1">
    <property type="nucleotide sequence ID" value="NZ_CP063065.1"/>
</dbReference>
<name>A0A7M1KR52_9LACT</name>
<dbReference type="CDD" id="cd06259">
    <property type="entry name" value="YdcF-like"/>
    <property type="match status" value="1"/>
</dbReference>
<dbReference type="InterPro" id="IPR051599">
    <property type="entry name" value="Cell_Envelope_Assoc"/>
</dbReference>
<dbReference type="InterPro" id="IPR014729">
    <property type="entry name" value="Rossmann-like_a/b/a_fold"/>
</dbReference>
<evidence type="ECO:0000259" key="1">
    <source>
        <dbReference type="Pfam" id="PF02698"/>
    </source>
</evidence>
<feature type="domain" description="DUF218" evidence="1">
    <location>
        <begin position="23"/>
        <end position="89"/>
    </location>
</feature>
<accession>A0A7M1KR52</accession>